<organism evidence="1 2">
    <name type="scientific">Dryococelus australis</name>
    <dbReference type="NCBI Taxonomy" id="614101"/>
    <lineage>
        <taxon>Eukaryota</taxon>
        <taxon>Metazoa</taxon>
        <taxon>Ecdysozoa</taxon>
        <taxon>Arthropoda</taxon>
        <taxon>Hexapoda</taxon>
        <taxon>Insecta</taxon>
        <taxon>Pterygota</taxon>
        <taxon>Neoptera</taxon>
        <taxon>Polyneoptera</taxon>
        <taxon>Phasmatodea</taxon>
        <taxon>Verophasmatodea</taxon>
        <taxon>Anareolatae</taxon>
        <taxon>Phasmatidae</taxon>
        <taxon>Eurycanthinae</taxon>
        <taxon>Dryococelus</taxon>
    </lineage>
</organism>
<evidence type="ECO:0000313" key="1">
    <source>
        <dbReference type="EMBL" id="KAJ8868394.1"/>
    </source>
</evidence>
<sequence length="138" mass="16455">MHSDQRISRTVYQQVFRNDFLTLQFGTRRSATWKYCDMLYHKLIAADNDTDAAKVKLESELHHVRAEQTNYALKWDTVFADERKSHDNMFRFTAGLVLPYTYTLQYVLQRQLSCYNFAIHEAWINSFTMNIWKETVGK</sequence>
<protein>
    <submittedName>
        <fullName evidence="1">Uncharacterized protein</fullName>
    </submittedName>
</protein>
<dbReference type="EMBL" id="JARBHB010000014">
    <property type="protein sequence ID" value="KAJ8868394.1"/>
    <property type="molecule type" value="Genomic_DNA"/>
</dbReference>
<name>A0ABQ9GBD3_9NEOP</name>
<comment type="caution">
    <text evidence="1">The sequence shown here is derived from an EMBL/GenBank/DDBJ whole genome shotgun (WGS) entry which is preliminary data.</text>
</comment>
<proteinExistence type="predicted"/>
<reference evidence="1 2" key="1">
    <citation type="submission" date="2023-02" db="EMBL/GenBank/DDBJ databases">
        <title>LHISI_Scaffold_Assembly.</title>
        <authorList>
            <person name="Stuart O.P."/>
            <person name="Cleave R."/>
            <person name="Magrath M.J.L."/>
            <person name="Mikheyev A.S."/>
        </authorList>
    </citation>
    <scope>NUCLEOTIDE SEQUENCE [LARGE SCALE GENOMIC DNA]</scope>
    <source>
        <strain evidence="1">Daus_M_001</strain>
        <tissue evidence="1">Leg muscle</tissue>
    </source>
</reference>
<keyword evidence="2" id="KW-1185">Reference proteome</keyword>
<accession>A0ABQ9GBD3</accession>
<gene>
    <name evidence="1" type="ORF">PR048_029910</name>
</gene>
<dbReference type="Proteomes" id="UP001159363">
    <property type="component" value="Chromosome 13"/>
</dbReference>
<evidence type="ECO:0000313" key="2">
    <source>
        <dbReference type="Proteomes" id="UP001159363"/>
    </source>
</evidence>